<comment type="caution">
    <text evidence="1">The sequence shown here is derived from an EMBL/GenBank/DDBJ whole genome shotgun (WGS) entry which is preliminary data.</text>
</comment>
<reference evidence="1 2" key="1">
    <citation type="submission" date="2020-08" db="EMBL/GenBank/DDBJ databases">
        <title>Sequencing the genomes of 1000 actinobacteria strains.</title>
        <authorList>
            <person name="Klenk H.-P."/>
        </authorList>
    </citation>
    <scope>NUCLEOTIDE SEQUENCE [LARGE SCALE GENOMIC DNA]</scope>
    <source>
        <strain evidence="1 2">DSM 105369</strain>
    </source>
</reference>
<gene>
    <name evidence="1" type="ORF">FHU39_003120</name>
</gene>
<protein>
    <submittedName>
        <fullName evidence="1">Putative transcriptional regulator</fullName>
    </submittedName>
</protein>
<accession>A0A839NF19</accession>
<name>A0A839NF19_9MICO</name>
<keyword evidence="2" id="KW-1185">Reference proteome</keyword>
<evidence type="ECO:0000313" key="2">
    <source>
        <dbReference type="Proteomes" id="UP000559182"/>
    </source>
</evidence>
<dbReference type="EMBL" id="JACHVQ010000002">
    <property type="protein sequence ID" value="MBB2893102.1"/>
    <property type="molecule type" value="Genomic_DNA"/>
</dbReference>
<proteinExistence type="predicted"/>
<sequence>MKTAVSIPDDVFRDADETATRLGWSRSQLYTRAIRDFLEGQEDDPVTAALDALAEDAAVTPNTGRALIESGAWEW</sequence>
<dbReference type="Proteomes" id="UP000559182">
    <property type="component" value="Unassembled WGS sequence"/>
</dbReference>
<organism evidence="1 2">
    <name type="scientific">Flexivirga oryzae</name>
    <dbReference type="NCBI Taxonomy" id="1794944"/>
    <lineage>
        <taxon>Bacteria</taxon>
        <taxon>Bacillati</taxon>
        <taxon>Actinomycetota</taxon>
        <taxon>Actinomycetes</taxon>
        <taxon>Micrococcales</taxon>
        <taxon>Dermacoccaceae</taxon>
        <taxon>Flexivirga</taxon>
    </lineage>
</organism>
<evidence type="ECO:0000313" key="1">
    <source>
        <dbReference type="EMBL" id="MBB2893102.1"/>
    </source>
</evidence>
<dbReference type="AlphaFoldDB" id="A0A839NF19"/>
<dbReference type="RefSeq" id="WP_183321461.1">
    <property type="nucleotide sequence ID" value="NZ_JACHVQ010000002.1"/>
</dbReference>